<dbReference type="NCBIfam" id="NF000355">
    <property type="entry name" value="ribo_prot_ABC_F"/>
    <property type="match status" value="1"/>
</dbReference>
<keyword evidence="1" id="KW-0677">Repeat</keyword>
<dbReference type="RefSeq" id="WP_065902487.1">
    <property type="nucleotide sequence ID" value="NZ_CP014912.1"/>
</dbReference>
<dbReference type="OrthoDB" id="9760950at2"/>
<dbReference type="InterPro" id="IPR017871">
    <property type="entry name" value="ABC_transporter-like_CS"/>
</dbReference>
<sequence>MSDYQITNLEQQYGARKLYEIAQLTIPANARIGLIGHNGVGKTTLLNQLATKGTIQPEADVLLVPQLKPTAALSGGEQVRQYLNDAFSKRPDILLLDEPTANLDVATIKWLEKRLKRFRGALVIISHDRDFLDDLCTTVWALSEAVVTVYSGNYSAYLSQREAEKGRQQAQYDQYVTEKKRLKKTIEKQKQRAEHATVVPKNKRGTSEIHGSKPYFEKMSKKLHQVAKATGSRMAQLEEVRRPKTAKPVQMMIPNAVKMAGNTLLTVTDLTVTQGGHQLVRNVSFKIKAGDHVAITGPNKAGKTSLLTTLLHQDDDTVKWSPLAKLGYFQQNLSNLNLEGSILANVTSTSIQDDETNRLILARLGFSASDWDKPVTVLSGGERVKVSLAKVILSDVNGLILDEPTNFLDIEAVTALSEMLREYKGTVILVSHDRWFVRQVTARQYHIRNQQLVTEQSDQQARATTYDAEKLQLELKQTELINQLAVAPNDTALEDEFQAVSRRLRELS</sequence>
<dbReference type="InterPro" id="IPR003593">
    <property type="entry name" value="AAA+_ATPase"/>
</dbReference>
<dbReference type="PROSITE" id="PS50893">
    <property type="entry name" value="ABC_TRANSPORTER_2"/>
    <property type="match status" value="1"/>
</dbReference>
<feature type="domain" description="ABC transporter" evidence="5">
    <location>
        <begin position="265"/>
        <end position="474"/>
    </location>
</feature>
<dbReference type="InterPro" id="IPR027417">
    <property type="entry name" value="P-loop_NTPase"/>
</dbReference>
<dbReference type="InterPro" id="IPR050611">
    <property type="entry name" value="ABCF"/>
</dbReference>
<dbReference type="CDD" id="cd03221">
    <property type="entry name" value="ABCF_EF-3"/>
    <property type="match status" value="2"/>
</dbReference>
<accession>A0A1B2IYQ0</accession>
<protein>
    <recommendedName>
        <fullName evidence="5">ABC transporter domain-containing protein</fullName>
    </recommendedName>
</protein>
<keyword evidence="4" id="KW-0175">Coiled coil</keyword>
<keyword evidence="7" id="KW-1185">Reference proteome</keyword>
<dbReference type="InterPro" id="IPR003439">
    <property type="entry name" value="ABC_transporter-like_ATP-bd"/>
</dbReference>
<reference evidence="6 7" key="1">
    <citation type="submission" date="2016-03" db="EMBL/GenBank/DDBJ databases">
        <title>Pediococcus and Lactobacillus from brewery environment - whole genome sequencing and assembly.</title>
        <authorList>
            <person name="Behr J."/>
            <person name="Geissler A.J."/>
            <person name="Vogel R.F."/>
        </authorList>
    </citation>
    <scope>NUCLEOTIDE SEQUENCE [LARGE SCALE GENOMIC DNA]</scope>
    <source>
        <strain evidence="6 7">TMW 1.1995</strain>
    </source>
</reference>
<evidence type="ECO:0000256" key="3">
    <source>
        <dbReference type="ARBA" id="ARBA00022840"/>
    </source>
</evidence>
<feature type="coiled-coil region" evidence="4">
    <location>
        <begin position="172"/>
        <end position="199"/>
    </location>
</feature>
<dbReference type="InterPro" id="IPR032781">
    <property type="entry name" value="ABC_tran_Xtn"/>
</dbReference>
<dbReference type="PANTHER" id="PTHR19211:SF100">
    <property type="entry name" value="RIBOSOME PROTECTION PROTEIN VMLR"/>
    <property type="match status" value="1"/>
</dbReference>
<dbReference type="Proteomes" id="UP000093267">
    <property type="component" value="Chromosome"/>
</dbReference>
<dbReference type="EMBL" id="CP014924">
    <property type="protein sequence ID" value="ANZ67175.1"/>
    <property type="molecule type" value="Genomic_DNA"/>
</dbReference>
<dbReference type="STRING" id="240427.AYR62_09875"/>
<evidence type="ECO:0000313" key="6">
    <source>
        <dbReference type="EMBL" id="ANZ67175.1"/>
    </source>
</evidence>
<evidence type="ECO:0000313" key="7">
    <source>
        <dbReference type="Proteomes" id="UP000093267"/>
    </source>
</evidence>
<name>A0A1B2IYQ0_9LACO</name>
<keyword evidence="2" id="KW-0547">Nucleotide-binding</keyword>
<evidence type="ECO:0000256" key="2">
    <source>
        <dbReference type="ARBA" id="ARBA00022741"/>
    </source>
</evidence>
<organism evidence="6 7">
    <name type="scientific">Secundilactobacillus paracollinoides</name>
    <dbReference type="NCBI Taxonomy" id="240427"/>
    <lineage>
        <taxon>Bacteria</taxon>
        <taxon>Bacillati</taxon>
        <taxon>Bacillota</taxon>
        <taxon>Bacilli</taxon>
        <taxon>Lactobacillales</taxon>
        <taxon>Lactobacillaceae</taxon>
        <taxon>Secundilactobacillus</taxon>
    </lineage>
</organism>
<dbReference type="Gene3D" id="3.40.50.300">
    <property type="entry name" value="P-loop containing nucleotide triphosphate hydrolases"/>
    <property type="match status" value="3"/>
</dbReference>
<gene>
    <name evidence="6" type="ORF">AYR63_08500</name>
</gene>
<evidence type="ECO:0000259" key="5">
    <source>
        <dbReference type="PROSITE" id="PS50893"/>
    </source>
</evidence>
<dbReference type="SMART" id="SM00382">
    <property type="entry name" value="AAA"/>
    <property type="match status" value="2"/>
</dbReference>
<dbReference type="Pfam" id="PF00005">
    <property type="entry name" value="ABC_tran"/>
    <property type="match status" value="2"/>
</dbReference>
<dbReference type="GO" id="GO:0005524">
    <property type="term" value="F:ATP binding"/>
    <property type="evidence" value="ECO:0007669"/>
    <property type="project" value="UniProtKB-KW"/>
</dbReference>
<dbReference type="Pfam" id="PF12848">
    <property type="entry name" value="ABC_tran_Xtn"/>
    <property type="match status" value="1"/>
</dbReference>
<evidence type="ECO:0000256" key="4">
    <source>
        <dbReference type="SAM" id="Coils"/>
    </source>
</evidence>
<proteinExistence type="predicted"/>
<dbReference type="AlphaFoldDB" id="A0A1B2IYQ0"/>
<dbReference type="PROSITE" id="PS00211">
    <property type="entry name" value="ABC_TRANSPORTER_1"/>
    <property type="match status" value="1"/>
</dbReference>
<dbReference type="PANTHER" id="PTHR19211">
    <property type="entry name" value="ATP-BINDING TRANSPORT PROTEIN-RELATED"/>
    <property type="match status" value="1"/>
</dbReference>
<dbReference type="SUPFAM" id="SSF52540">
    <property type="entry name" value="P-loop containing nucleoside triphosphate hydrolases"/>
    <property type="match status" value="2"/>
</dbReference>
<keyword evidence="3" id="KW-0067">ATP-binding</keyword>
<evidence type="ECO:0000256" key="1">
    <source>
        <dbReference type="ARBA" id="ARBA00022737"/>
    </source>
</evidence>
<dbReference type="GO" id="GO:0016887">
    <property type="term" value="F:ATP hydrolysis activity"/>
    <property type="evidence" value="ECO:0007669"/>
    <property type="project" value="InterPro"/>
</dbReference>
<dbReference type="KEGG" id="lpd:AYR62_09875"/>